<feature type="transmembrane region" description="Helical" evidence="2">
    <location>
        <begin position="230"/>
        <end position="249"/>
    </location>
</feature>
<feature type="compositionally biased region" description="Polar residues" evidence="1">
    <location>
        <begin position="379"/>
        <end position="391"/>
    </location>
</feature>
<evidence type="ECO:0000313" key="3">
    <source>
        <dbReference type="EMBL" id="TWU71241.1"/>
    </source>
</evidence>
<accession>A0A5C6G4R1</accession>
<feature type="region of interest" description="Disordered" evidence="1">
    <location>
        <begin position="372"/>
        <end position="428"/>
    </location>
</feature>
<evidence type="ECO:0000256" key="1">
    <source>
        <dbReference type="SAM" id="MobiDB-lite"/>
    </source>
</evidence>
<feature type="transmembrane region" description="Helical" evidence="2">
    <location>
        <begin position="186"/>
        <end position="210"/>
    </location>
</feature>
<name>A0A5C6G4R1_METRR</name>
<dbReference type="Proteomes" id="UP000317257">
    <property type="component" value="Unassembled WGS sequence"/>
</dbReference>
<evidence type="ECO:0000313" key="4">
    <source>
        <dbReference type="Proteomes" id="UP000317257"/>
    </source>
</evidence>
<keyword evidence="2" id="KW-0812">Transmembrane</keyword>
<proteinExistence type="predicted"/>
<sequence length="428" mass="46906">MLPRSSSSAAKPVHLKMRTGVPRLKAPSLSLAALNRLGSPANAAKVAHRQGFSPMATNGCFSSSRNTKLAKQLIKSPETGAHTVSSIQSPASSSITQPREPSHLVQPPQLASTTGPNAAVQQPQAHGHNLNPQSYGAHYVPYDQTAPQQFHQMHQQQGQQPVTYMTVPPFLQQPPQSNRRRITKDILHVIVLVVSIIGMGFSFSLLGRAVNRSYRSRTGYYYYDDDYDNYLPAVTVGPIFAVAFLWSLVELIVRCARKWKAGIHPGAHVGVCLCIWLAALGVGALLAIFVTQPWYYELCSRSSRSSRRSCSRYQNSMFVGSTVLALLLAIFEFAIFAIACADTHVRNRWKRSVVVASTPYWAPPQGWYVAPGQQQQQQSVPMTQAQPTAANTRDAETQPTAAGIRGNEKGPVPPEQTLKEFYTPGTAQ</sequence>
<feature type="compositionally biased region" description="Polar residues" evidence="1">
    <location>
        <begin position="109"/>
        <end position="134"/>
    </location>
</feature>
<reference evidence="4" key="1">
    <citation type="submission" date="2018-12" db="EMBL/GenBank/DDBJ databases">
        <title>The complete genome of Metarhizium rileyi, a key fungal pathogen of Lepidoptera.</title>
        <authorList>
            <person name="Binneck E."/>
            <person name="Lastra C.C.L."/>
            <person name="Sosa-Gomez D.R."/>
        </authorList>
    </citation>
    <scope>NUCLEOTIDE SEQUENCE [LARGE SCALE GENOMIC DNA]</scope>
    <source>
        <strain evidence="4">Cep018-CH2</strain>
    </source>
</reference>
<keyword evidence="2" id="KW-0472">Membrane</keyword>
<dbReference type="AlphaFoldDB" id="A0A5C6G4R1"/>
<organism evidence="3 4">
    <name type="scientific">Metarhizium rileyi (strain RCEF 4871)</name>
    <name type="common">Nomuraea rileyi</name>
    <dbReference type="NCBI Taxonomy" id="1649241"/>
    <lineage>
        <taxon>Eukaryota</taxon>
        <taxon>Fungi</taxon>
        <taxon>Dikarya</taxon>
        <taxon>Ascomycota</taxon>
        <taxon>Pezizomycotina</taxon>
        <taxon>Sordariomycetes</taxon>
        <taxon>Hypocreomycetidae</taxon>
        <taxon>Hypocreales</taxon>
        <taxon>Clavicipitaceae</taxon>
        <taxon>Metarhizium</taxon>
    </lineage>
</organism>
<comment type="caution">
    <text evidence="3">The sequence shown here is derived from an EMBL/GenBank/DDBJ whole genome shotgun (WGS) entry which is preliminary data.</text>
</comment>
<feature type="transmembrane region" description="Helical" evidence="2">
    <location>
        <begin position="270"/>
        <end position="296"/>
    </location>
</feature>
<feature type="transmembrane region" description="Helical" evidence="2">
    <location>
        <begin position="316"/>
        <end position="341"/>
    </location>
</feature>
<dbReference type="EMBL" id="SBHS01000049">
    <property type="protein sequence ID" value="TWU71241.1"/>
    <property type="molecule type" value="Genomic_DNA"/>
</dbReference>
<feature type="compositionally biased region" description="Low complexity" evidence="1">
    <location>
        <begin position="85"/>
        <end position="98"/>
    </location>
</feature>
<feature type="region of interest" description="Disordered" evidence="1">
    <location>
        <begin position="76"/>
        <end position="138"/>
    </location>
</feature>
<protein>
    <submittedName>
        <fullName evidence="3">Uncharacterized protein</fullName>
    </submittedName>
</protein>
<evidence type="ECO:0000256" key="2">
    <source>
        <dbReference type="SAM" id="Phobius"/>
    </source>
</evidence>
<gene>
    <name evidence="3" type="ORF">ED733_002136</name>
</gene>
<keyword evidence="2" id="KW-1133">Transmembrane helix</keyword>